<dbReference type="STRING" id="373903.Hore_06080"/>
<feature type="compositionally biased region" description="Basic and acidic residues" evidence="1">
    <location>
        <begin position="85"/>
        <end position="111"/>
    </location>
</feature>
<proteinExistence type="predicted"/>
<dbReference type="AlphaFoldDB" id="B8D2D8"/>
<dbReference type="HOGENOM" id="CLU_1353062_0_0_9"/>
<keyword evidence="4" id="KW-1185">Reference proteome</keyword>
<evidence type="ECO:0000256" key="2">
    <source>
        <dbReference type="SAM" id="Phobius"/>
    </source>
</evidence>
<feature type="transmembrane region" description="Helical" evidence="2">
    <location>
        <begin position="5"/>
        <end position="24"/>
    </location>
</feature>
<dbReference type="EMBL" id="CP001098">
    <property type="protein sequence ID" value="ACL69365.1"/>
    <property type="molecule type" value="Genomic_DNA"/>
</dbReference>
<organism evidence="3 4">
    <name type="scientific">Halothermothrix orenii (strain H 168 / OCM 544 / DSM 9562)</name>
    <dbReference type="NCBI Taxonomy" id="373903"/>
    <lineage>
        <taxon>Bacteria</taxon>
        <taxon>Bacillati</taxon>
        <taxon>Bacillota</taxon>
        <taxon>Clostridia</taxon>
        <taxon>Halanaerobiales</taxon>
        <taxon>Halothermotrichaceae</taxon>
        <taxon>Halothermothrix</taxon>
    </lineage>
</organism>
<keyword evidence="2" id="KW-0472">Membrane</keyword>
<accession>B8D2D8</accession>
<keyword evidence="2" id="KW-0812">Transmembrane</keyword>
<feature type="compositionally biased region" description="Basic and acidic residues" evidence="1">
    <location>
        <begin position="46"/>
        <end position="63"/>
    </location>
</feature>
<evidence type="ECO:0000256" key="1">
    <source>
        <dbReference type="SAM" id="MobiDB-lite"/>
    </source>
</evidence>
<dbReference type="RefSeq" id="WP_012635553.1">
    <property type="nucleotide sequence ID" value="NC_011899.1"/>
</dbReference>
<sequence>MKKRYWIYIILLVILLAGAGYYYYSYYYITPTSNTLNLKAVNKKSTHEVSPELSRVKDNDQKNKAKPTRVESGMPSDQNPGTKTGGEEEVQKKTKDTEKEKVKEEDNNTKETHKKIPRKINNPFDDYRKTIVKKTPFKLIGIIGSEGKVMAVIDTDDGKQTVTEGDVVDDHKIVEVTRDSIIILYQDKIHKIKVGSDSGEDS</sequence>
<name>B8D2D8_HALOH</name>
<evidence type="ECO:0000313" key="3">
    <source>
        <dbReference type="EMBL" id="ACL69365.1"/>
    </source>
</evidence>
<gene>
    <name evidence="3" type="ordered locus">Hore_06080</name>
</gene>
<dbReference type="Proteomes" id="UP000000719">
    <property type="component" value="Chromosome"/>
</dbReference>
<protein>
    <submittedName>
        <fullName evidence="3">Uncharacterized protein</fullName>
    </submittedName>
</protein>
<reference evidence="3 4" key="1">
    <citation type="journal article" date="2009" name="PLoS ONE">
        <title>Genome analysis of the anaerobic thermohalophilic bacterium Halothermothrix orenii.</title>
        <authorList>
            <person name="Mavromatis K."/>
            <person name="Ivanova N."/>
            <person name="Anderson I."/>
            <person name="Lykidis A."/>
            <person name="Hooper S.D."/>
            <person name="Sun H."/>
            <person name="Kunin V."/>
            <person name="Lapidus A."/>
            <person name="Hugenholtz P."/>
            <person name="Patel B."/>
            <person name="Kyrpides N.C."/>
        </authorList>
    </citation>
    <scope>NUCLEOTIDE SEQUENCE [LARGE SCALE GENOMIC DNA]</scope>
    <source>
        <strain evidence="4">H 168 / OCM 544 / DSM 9562</strain>
    </source>
</reference>
<dbReference type="KEGG" id="hor:Hore_06080"/>
<keyword evidence="2" id="KW-1133">Transmembrane helix</keyword>
<feature type="region of interest" description="Disordered" evidence="1">
    <location>
        <begin position="46"/>
        <end position="121"/>
    </location>
</feature>
<evidence type="ECO:0000313" key="4">
    <source>
        <dbReference type="Proteomes" id="UP000000719"/>
    </source>
</evidence>